<name>A0A8J4H7T0_9BACL</name>
<dbReference type="Proteomes" id="UP000677918">
    <property type="component" value="Unassembled WGS sequence"/>
</dbReference>
<dbReference type="EMBL" id="BOVK01000051">
    <property type="protein sequence ID" value="GIQ70554.1"/>
    <property type="molecule type" value="Genomic_DNA"/>
</dbReference>
<sequence length="98" mass="10841">MKLGIAAYSVIKRLGNFEGDEIPAVLIGSVFQLGKSDKLLAKLKKTVQSQYPDAKYTVPDKAPVYGAVLLAMDRIGMKADASIYSTFNFYGRRTVYEQ</sequence>
<comment type="caution">
    <text evidence="1">The sequence shown here is derived from an EMBL/GenBank/DDBJ whole genome shotgun (WGS) entry which is preliminary data.</text>
</comment>
<organism evidence="1 2">
    <name type="scientific">Xylanibacillus composti</name>
    <dbReference type="NCBI Taxonomy" id="1572762"/>
    <lineage>
        <taxon>Bacteria</taxon>
        <taxon>Bacillati</taxon>
        <taxon>Bacillota</taxon>
        <taxon>Bacilli</taxon>
        <taxon>Bacillales</taxon>
        <taxon>Paenibacillaceae</taxon>
        <taxon>Xylanibacillus</taxon>
    </lineage>
</organism>
<evidence type="ECO:0000313" key="2">
    <source>
        <dbReference type="Proteomes" id="UP000677918"/>
    </source>
</evidence>
<dbReference type="AlphaFoldDB" id="A0A8J4H7T0"/>
<evidence type="ECO:0000313" key="1">
    <source>
        <dbReference type="EMBL" id="GIQ70554.1"/>
    </source>
</evidence>
<accession>A0A8J4H7T0</accession>
<dbReference type="RefSeq" id="WP_213413374.1">
    <property type="nucleotide sequence ID" value="NZ_BOVK01000051.1"/>
</dbReference>
<reference evidence="1" key="1">
    <citation type="submission" date="2021-04" db="EMBL/GenBank/DDBJ databases">
        <title>Draft genome sequence of Xylanibacillus composti strain K13.</title>
        <authorList>
            <person name="Uke A."/>
            <person name="Chhe C."/>
            <person name="Baramee S."/>
            <person name="Kosugi A."/>
        </authorList>
    </citation>
    <scope>NUCLEOTIDE SEQUENCE</scope>
    <source>
        <strain evidence="1">K13</strain>
    </source>
</reference>
<keyword evidence="2" id="KW-1185">Reference proteome</keyword>
<gene>
    <name evidence="1" type="ORF">XYCOK13_33780</name>
</gene>
<dbReference type="InterPro" id="IPR043129">
    <property type="entry name" value="ATPase_NBD"/>
</dbReference>
<protein>
    <submittedName>
        <fullName evidence="1">Uncharacterized protein</fullName>
    </submittedName>
</protein>
<dbReference type="SUPFAM" id="SSF53067">
    <property type="entry name" value="Actin-like ATPase domain"/>
    <property type="match status" value="1"/>
</dbReference>
<proteinExistence type="predicted"/>